<evidence type="ECO:0000313" key="11">
    <source>
        <dbReference type="Proteomes" id="UP000324065"/>
    </source>
</evidence>
<evidence type="ECO:0000256" key="5">
    <source>
        <dbReference type="ARBA" id="ARBA00023136"/>
    </source>
</evidence>
<keyword evidence="6" id="KW-0653">Protein transport</keyword>
<keyword evidence="3 8" id="KW-0812">Transmembrane</keyword>
<dbReference type="GO" id="GO:0017038">
    <property type="term" value="P:protein import"/>
    <property type="evidence" value="ECO:0007669"/>
    <property type="project" value="TreeGrafter"/>
</dbReference>
<dbReference type="PANTHER" id="PTHR30625:SF11">
    <property type="entry name" value="MOTA_TOLQ_EXBB PROTON CHANNEL DOMAIN-CONTAINING PROTEIN"/>
    <property type="match status" value="1"/>
</dbReference>
<feature type="transmembrane region" description="Helical" evidence="8">
    <location>
        <begin position="20"/>
        <end position="42"/>
    </location>
</feature>
<dbReference type="GO" id="GO:0005886">
    <property type="term" value="C:plasma membrane"/>
    <property type="evidence" value="ECO:0007669"/>
    <property type="project" value="UniProtKB-SubCell"/>
</dbReference>
<dbReference type="RefSeq" id="WP_150063780.1">
    <property type="nucleotide sequence ID" value="NZ_JACIGJ010000021.1"/>
</dbReference>
<evidence type="ECO:0000256" key="6">
    <source>
        <dbReference type="RuleBase" id="RU004057"/>
    </source>
</evidence>
<keyword evidence="6" id="KW-0813">Transport</keyword>
<comment type="similarity">
    <text evidence="6">Belongs to the exbB/tolQ family.</text>
</comment>
<evidence type="ECO:0000259" key="9">
    <source>
        <dbReference type="Pfam" id="PF01618"/>
    </source>
</evidence>
<dbReference type="AlphaFoldDB" id="A0A5M6I777"/>
<feature type="domain" description="MotA/TolQ/ExbB proton channel" evidence="9">
    <location>
        <begin position="83"/>
        <end position="204"/>
    </location>
</feature>
<gene>
    <name evidence="10" type="ORF">F1188_17500</name>
</gene>
<dbReference type="PANTHER" id="PTHR30625">
    <property type="entry name" value="PROTEIN TOLQ"/>
    <property type="match status" value="1"/>
</dbReference>
<evidence type="ECO:0000256" key="3">
    <source>
        <dbReference type="ARBA" id="ARBA00022692"/>
    </source>
</evidence>
<dbReference type="OrthoDB" id="4045at2"/>
<reference evidence="10 11" key="1">
    <citation type="submission" date="2019-09" db="EMBL/GenBank/DDBJ databases">
        <title>Genome sequence of Roseospira marina, one of the more divergent members of the non-sulfur purple photosynthetic bacterial family, the Rhodospirillaceae.</title>
        <authorList>
            <person name="Meyer T."/>
            <person name="Kyndt J."/>
        </authorList>
    </citation>
    <scope>NUCLEOTIDE SEQUENCE [LARGE SCALE GENOMIC DNA]</scope>
    <source>
        <strain evidence="10 11">DSM 15113</strain>
    </source>
</reference>
<evidence type="ECO:0000256" key="1">
    <source>
        <dbReference type="ARBA" id="ARBA00004651"/>
    </source>
</evidence>
<feature type="transmembrane region" description="Helical" evidence="8">
    <location>
        <begin position="166"/>
        <end position="189"/>
    </location>
</feature>
<evidence type="ECO:0000256" key="2">
    <source>
        <dbReference type="ARBA" id="ARBA00022475"/>
    </source>
</evidence>
<keyword evidence="4 8" id="KW-1133">Transmembrane helix</keyword>
<comment type="caution">
    <text evidence="10">The sequence shown here is derived from an EMBL/GenBank/DDBJ whole genome shotgun (WGS) entry which is preliminary data.</text>
</comment>
<name>A0A5M6I777_9PROT</name>
<organism evidence="10 11">
    <name type="scientific">Roseospira marina</name>
    <dbReference type="NCBI Taxonomy" id="140057"/>
    <lineage>
        <taxon>Bacteria</taxon>
        <taxon>Pseudomonadati</taxon>
        <taxon>Pseudomonadota</taxon>
        <taxon>Alphaproteobacteria</taxon>
        <taxon>Rhodospirillales</taxon>
        <taxon>Rhodospirillaceae</taxon>
        <taxon>Roseospira</taxon>
    </lineage>
</organism>
<evidence type="ECO:0000313" key="10">
    <source>
        <dbReference type="EMBL" id="KAA5604124.1"/>
    </source>
</evidence>
<keyword evidence="5 8" id="KW-0472">Membrane</keyword>
<dbReference type="EMBL" id="VWPJ01000023">
    <property type="protein sequence ID" value="KAA5604124.1"/>
    <property type="molecule type" value="Genomic_DNA"/>
</dbReference>
<keyword evidence="11" id="KW-1185">Reference proteome</keyword>
<feature type="region of interest" description="Disordered" evidence="7">
    <location>
        <begin position="222"/>
        <end position="247"/>
    </location>
</feature>
<feature type="transmembrane region" description="Helical" evidence="8">
    <location>
        <begin position="125"/>
        <end position="146"/>
    </location>
</feature>
<protein>
    <submittedName>
        <fullName evidence="10">MotA/TolQ/ExbB proton channel family protein</fullName>
    </submittedName>
</protein>
<sequence length="247" mass="26373">MTLLGWPLPDPVAQAVDMVVGGGPVVLILVSLSVVAVAIVLLKLWQFRAARLGQTRVARDALRLYTTGRASEAIALAGRCRNPVAQALARAIRGQSRGLPEARVREEVLRTGAEALHTLRSWFRALEVIGSLAPLLGLFGTVLGMIEAFRQLEAAGNQVNPAVLSGGIWEALLTTAVGLAVAIPVVALLNWMERRVDQVAHDMDTIVTRVFTDDLSHDAFDGPHGDTIAPHQEPSHDGSRRLAALGA</sequence>
<evidence type="ECO:0000256" key="4">
    <source>
        <dbReference type="ARBA" id="ARBA00022989"/>
    </source>
</evidence>
<evidence type="ECO:0000256" key="7">
    <source>
        <dbReference type="SAM" id="MobiDB-lite"/>
    </source>
</evidence>
<evidence type="ECO:0000256" key="8">
    <source>
        <dbReference type="SAM" id="Phobius"/>
    </source>
</evidence>
<accession>A0A5M6I777</accession>
<dbReference type="InterPro" id="IPR050790">
    <property type="entry name" value="ExbB/TolQ_transport"/>
</dbReference>
<keyword evidence="2" id="KW-1003">Cell membrane</keyword>
<dbReference type="Pfam" id="PF01618">
    <property type="entry name" value="MotA_ExbB"/>
    <property type="match status" value="1"/>
</dbReference>
<proteinExistence type="inferred from homology"/>
<dbReference type="InterPro" id="IPR002898">
    <property type="entry name" value="MotA_ExbB_proton_chnl"/>
</dbReference>
<comment type="subcellular location">
    <subcellularLocation>
        <location evidence="1">Cell membrane</location>
        <topology evidence="1">Multi-pass membrane protein</topology>
    </subcellularLocation>
    <subcellularLocation>
        <location evidence="6">Membrane</location>
        <topology evidence="6">Multi-pass membrane protein</topology>
    </subcellularLocation>
</comment>
<dbReference type="Proteomes" id="UP000324065">
    <property type="component" value="Unassembled WGS sequence"/>
</dbReference>